<feature type="compositionally biased region" description="Low complexity" evidence="1">
    <location>
        <begin position="66"/>
        <end position="76"/>
    </location>
</feature>
<comment type="caution">
    <text evidence="2">The sequence shown here is derived from an EMBL/GenBank/DDBJ whole genome shotgun (WGS) entry which is preliminary data.</text>
</comment>
<evidence type="ECO:0000256" key="1">
    <source>
        <dbReference type="SAM" id="MobiDB-lite"/>
    </source>
</evidence>
<dbReference type="AlphaFoldDB" id="A0A4C1VCQ1"/>
<feature type="compositionally biased region" description="Basic and acidic residues" evidence="1">
    <location>
        <begin position="39"/>
        <end position="50"/>
    </location>
</feature>
<protein>
    <submittedName>
        <fullName evidence="2">Uncharacterized protein</fullName>
    </submittedName>
</protein>
<feature type="region of interest" description="Disordered" evidence="1">
    <location>
        <begin position="185"/>
        <end position="207"/>
    </location>
</feature>
<name>A0A4C1VCQ1_EUMVA</name>
<organism evidence="2 3">
    <name type="scientific">Eumeta variegata</name>
    <name type="common">Bagworm moth</name>
    <name type="synonym">Eumeta japonica</name>
    <dbReference type="NCBI Taxonomy" id="151549"/>
    <lineage>
        <taxon>Eukaryota</taxon>
        <taxon>Metazoa</taxon>
        <taxon>Ecdysozoa</taxon>
        <taxon>Arthropoda</taxon>
        <taxon>Hexapoda</taxon>
        <taxon>Insecta</taxon>
        <taxon>Pterygota</taxon>
        <taxon>Neoptera</taxon>
        <taxon>Endopterygota</taxon>
        <taxon>Lepidoptera</taxon>
        <taxon>Glossata</taxon>
        <taxon>Ditrysia</taxon>
        <taxon>Tineoidea</taxon>
        <taxon>Psychidae</taxon>
        <taxon>Oiketicinae</taxon>
        <taxon>Eumeta</taxon>
    </lineage>
</organism>
<evidence type="ECO:0000313" key="3">
    <source>
        <dbReference type="Proteomes" id="UP000299102"/>
    </source>
</evidence>
<sequence length="330" mass="35410">MAAGGGATGRRSPVPVAVANRRPPPAARALAKNHRLRRFPRDADRRRCDTLSDLTHRRRSGRDSRGPGADGARAAAGGRGSAGASDRRALYNLKQLINTTIGYSKYDYPNGAIISECRACASDNTGAGPFRLLGFRIGNWVVCRGHGHSAYAPAAVVQMRVPTVQFCAYVYGVDSSPDRLERKLRTGSTAPAAVRAGPRRPRPAAPRPVLRRYNSRYAVFNAACVACARAVLHPPSSHVCLILCSATTRRALRSAHTAAIVYCLKTLLFKTDARAPGVSIVTQGAPHRLTPKIHKLTTRGLNLITAYISFYLTLRPPADLLTEATAAAGN</sequence>
<feature type="compositionally biased region" description="Low complexity" evidence="1">
    <location>
        <begin position="10"/>
        <end position="21"/>
    </location>
</feature>
<gene>
    <name evidence="2" type="ORF">EVAR_20768_1</name>
</gene>
<reference evidence="2 3" key="1">
    <citation type="journal article" date="2019" name="Commun. Biol.">
        <title>The bagworm genome reveals a unique fibroin gene that provides high tensile strength.</title>
        <authorList>
            <person name="Kono N."/>
            <person name="Nakamura H."/>
            <person name="Ohtoshi R."/>
            <person name="Tomita M."/>
            <person name="Numata K."/>
            <person name="Arakawa K."/>
        </authorList>
    </citation>
    <scope>NUCLEOTIDE SEQUENCE [LARGE SCALE GENOMIC DNA]</scope>
</reference>
<evidence type="ECO:0000313" key="2">
    <source>
        <dbReference type="EMBL" id="GBP35395.1"/>
    </source>
</evidence>
<accession>A0A4C1VCQ1</accession>
<feature type="region of interest" description="Disordered" evidence="1">
    <location>
        <begin position="1"/>
        <end position="84"/>
    </location>
</feature>
<dbReference type="EMBL" id="BGZK01000302">
    <property type="protein sequence ID" value="GBP35395.1"/>
    <property type="molecule type" value="Genomic_DNA"/>
</dbReference>
<keyword evidence="3" id="KW-1185">Reference proteome</keyword>
<dbReference type="Proteomes" id="UP000299102">
    <property type="component" value="Unassembled WGS sequence"/>
</dbReference>
<proteinExistence type="predicted"/>